<keyword evidence="2" id="KW-1185">Reference proteome</keyword>
<evidence type="ECO:0000313" key="1">
    <source>
        <dbReference type="EMBL" id="KYM93785.1"/>
    </source>
</evidence>
<evidence type="ECO:0008006" key="3">
    <source>
        <dbReference type="Google" id="ProtNLM"/>
    </source>
</evidence>
<dbReference type="AlphaFoldDB" id="A0A151I6Z2"/>
<protein>
    <recommendedName>
        <fullName evidence="3">MADF domain-containing protein</fullName>
    </recommendedName>
</protein>
<dbReference type="STRING" id="456900.A0A151I6Z2"/>
<evidence type="ECO:0000313" key="2">
    <source>
        <dbReference type="Proteomes" id="UP000078542"/>
    </source>
</evidence>
<gene>
    <name evidence="1" type="ORF">ALC62_15629</name>
</gene>
<organism evidence="1 2">
    <name type="scientific">Cyphomyrmex costatus</name>
    <dbReference type="NCBI Taxonomy" id="456900"/>
    <lineage>
        <taxon>Eukaryota</taxon>
        <taxon>Metazoa</taxon>
        <taxon>Ecdysozoa</taxon>
        <taxon>Arthropoda</taxon>
        <taxon>Hexapoda</taxon>
        <taxon>Insecta</taxon>
        <taxon>Pterygota</taxon>
        <taxon>Neoptera</taxon>
        <taxon>Endopterygota</taxon>
        <taxon>Hymenoptera</taxon>
        <taxon>Apocrita</taxon>
        <taxon>Aculeata</taxon>
        <taxon>Formicoidea</taxon>
        <taxon>Formicidae</taxon>
        <taxon>Myrmicinae</taxon>
        <taxon>Cyphomyrmex</taxon>
    </lineage>
</organism>
<dbReference type="EMBL" id="KQ978464">
    <property type="protein sequence ID" value="KYM93785.1"/>
    <property type="molecule type" value="Genomic_DNA"/>
</dbReference>
<reference evidence="1 2" key="1">
    <citation type="submission" date="2016-03" db="EMBL/GenBank/DDBJ databases">
        <title>Cyphomyrmex costatus WGS genome.</title>
        <authorList>
            <person name="Nygaard S."/>
            <person name="Hu H."/>
            <person name="Boomsma J."/>
            <person name="Zhang G."/>
        </authorList>
    </citation>
    <scope>NUCLEOTIDE SEQUENCE [LARGE SCALE GENOMIC DNA]</scope>
    <source>
        <strain evidence="1">MS0001</strain>
        <tissue evidence="1">Whole body</tissue>
    </source>
</reference>
<dbReference type="OrthoDB" id="7555081at2759"/>
<sequence>MLKKCGYCGLILADDTLLWHKCFKKFNEETHAVQIGEDGVVILIHKSQIVHQQDKVLDAEMNNCEDNDAIVSESLQSQDELLISIMFGKRALWDSNIPAKERSKLKKNDQWQEVYNLMGGVLNIKELKDR</sequence>
<accession>A0A151I6Z2</accession>
<name>A0A151I6Z2_9HYME</name>
<dbReference type="Proteomes" id="UP000078542">
    <property type="component" value="Unassembled WGS sequence"/>
</dbReference>
<proteinExistence type="predicted"/>